<proteinExistence type="predicted"/>
<protein>
    <submittedName>
        <fullName evidence="1">Uncharacterized protein</fullName>
    </submittedName>
</protein>
<sequence>MSTPTSPVSPSTRIHIQRAMSFTEAWRPVVNRRNSYKKEDLKHELQMALICDIKTGPGFSEKM</sequence>
<keyword evidence="2" id="KW-1185">Reference proteome</keyword>
<accession>A0A8H6JIQ0</accession>
<reference evidence="1" key="1">
    <citation type="journal article" date="2020" name="Phytopathology">
        <title>Genome Sequence Resources of Colletotrichum truncatum, C. plurivorum, C. musicola, and C. sojae: Four Species Pathogenic to Soybean (Glycine max).</title>
        <authorList>
            <person name="Rogerio F."/>
            <person name="Boufleur T.R."/>
            <person name="Ciampi-Guillardi M."/>
            <person name="Sukno S.A."/>
            <person name="Thon M.R."/>
            <person name="Massola Junior N.S."/>
            <person name="Baroncelli R."/>
        </authorList>
    </citation>
    <scope>NUCLEOTIDE SEQUENCE</scope>
    <source>
        <strain evidence="1">LFN00145</strain>
    </source>
</reference>
<gene>
    <name evidence="1" type="ORF">CPLU01_14522</name>
</gene>
<dbReference type="AlphaFoldDB" id="A0A8H6JIQ0"/>
<name>A0A8H6JIQ0_9PEZI</name>
<dbReference type="Proteomes" id="UP000654918">
    <property type="component" value="Unassembled WGS sequence"/>
</dbReference>
<organism evidence="1 2">
    <name type="scientific">Colletotrichum plurivorum</name>
    <dbReference type="NCBI Taxonomy" id="2175906"/>
    <lineage>
        <taxon>Eukaryota</taxon>
        <taxon>Fungi</taxon>
        <taxon>Dikarya</taxon>
        <taxon>Ascomycota</taxon>
        <taxon>Pezizomycotina</taxon>
        <taxon>Sordariomycetes</taxon>
        <taxon>Hypocreomycetidae</taxon>
        <taxon>Glomerellales</taxon>
        <taxon>Glomerellaceae</taxon>
        <taxon>Colletotrichum</taxon>
        <taxon>Colletotrichum orchidearum species complex</taxon>
    </lineage>
</organism>
<comment type="caution">
    <text evidence="1">The sequence shown here is derived from an EMBL/GenBank/DDBJ whole genome shotgun (WGS) entry which is preliminary data.</text>
</comment>
<evidence type="ECO:0000313" key="1">
    <source>
        <dbReference type="EMBL" id="KAF6813969.1"/>
    </source>
</evidence>
<dbReference type="EMBL" id="WIGO01000392">
    <property type="protein sequence ID" value="KAF6813969.1"/>
    <property type="molecule type" value="Genomic_DNA"/>
</dbReference>
<evidence type="ECO:0000313" key="2">
    <source>
        <dbReference type="Proteomes" id="UP000654918"/>
    </source>
</evidence>